<keyword evidence="8" id="KW-0813">Transport</keyword>
<dbReference type="InterPro" id="IPR000425">
    <property type="entry name" value="MIP"/>
</dbReference>
<dbReference type="InterPro" id="IPR023271">
    <property type="entry name" value="Aquaporin-like"/>
</dbReference>
<feature type="transmembrane region" description="Helical" evidence="9">
    <location>
        <begin position="216"/>
        <end position="236"/>
    </location>
</feature>
<keyword evidence="6 9" id="KW-0472">Membrane</keyword>
<gene>
    <name evidence="10" type="ORF">FCM35_KLT13485</name>
</gene>
<evidence type="ECO:0000256" key="2">
    <source>
        <dbReference type="ARBA" id="ARBA00022554"/>
    </source>
</evidence>
<evidence type="ECO:0000256" key="8">
    <source>
        <dbReference type="RuleBase" id="RU000477"/>
    </source>
</evidence>
<dbReference type="AlphaFoldDB" id="A0A833QGK0"/>
<keyword evidence="2" id="KW-0926">Vacuole</keyword>
<accession>A0A833QGK0</accession>
<evidence type="ECO:0000256" key="4">
    <source>
        <dbReference type="ARBA" id="ARBA00022737"/>
    </source>
</evidence>
<comment type="caution">
    <text evidence="10">The sequence shown here is derived from an EMBL/GenBank/DDBJ whole genome shotgun (WGS) entry which is preliminary data.</text>
</comment>
<evidence type="ECO:0000256" key="1">
    <source>
        <dbReference type="ARBA" id="ARBA00004128"/>
    </source>
</evidence>
<evidence type="ECO:0000256" key="7">
    <source>
        <dbReference type="ARBA" id="ARBA00038477"/>
    </source>
</evidence>
<keyword evidence="3 8" id="KW-0812">Transmembrane</keyword>
<feature type="transmembrane region" description="Helical" evidence="9">
    <location>
        <begin position="57"/>
        <end position="78"/>
    </location>
</feature>
<dbReference type="PANTHER" id="PTHR45665">
    <property type="entry name" value="AQUAPORIN-8"/>
    <property type="match status" value="1"/>
</dbReference>
<dbReference type="GO" id="GO:0005774">
    <property type="term" value="C:vacuolar membrane"/>
    <property type="evidence" value="ECO:0007669"/>
    <property type="project" value="UniProtKB-SubCell"/>
</dbReference>
<keyword evidence="11" id="KW-1185">Reference proteome</keyword>
<evidence type="ECO:0000256" key="6">
    <source>
        <dbReference type="ARBA" id="ARBA00023136"/>
    </source>
</evidence>
<dbReference type="Gene3D" id="1.20.1080.10">
    <property type="entry name" value="Glycerol uptake facilitator protein"/>
    <property type="match status" value="1"/>
</dbReference>
<evidence type="ECO:0000256" key="5">
    <source>
        <dbReference type="ARBA" id="ARBA00022989"/>
    </source>
</evidence>
<evidence type="ECO:0000313" key="11">
    <source>
        <dbReference type="Proteomes" id="UP000623129"/>
    </source>
</evidence>
<dbReference type="Proteomes" id="UP000623129">
    <property type="component" value="Unassembled WGS sequence"/>
</dbReference>
<keyword evidence="4" id="KW-0677">Repeat</keyword>
<dbReference type="GO" id="GO:0015250">
    <property type="term" value="F:water channel activity"/>
    <property type="evidence" value="ECO:0007669"/>
    <property type="project" value="TreeGrafter"/>
</dbReference>
<comment type="subcellular location">
    <subcellularLocation>
        <location evidence="1">Vacuole membrane</location>
        <topology evidence="1">Multi-pass membrane protein</topology>
    </subcellularLocation>
</comment>
<dbReference type="PANTHER" id="PTHR45665:SF23">
    <property type="entry name" value="AQUAPORIN TIP3-2-RELATED"/>
    <property type="match status" value="1"/>
</dbReference>
<dbReference type="SUPFAM" id="SSF81338">
    <property type="entry name" value="Aquaporin-like"/>
    <property type="match status" value="1"/>
</dbReference>
<dbReference type="EMBL" id="SWLB01000025">
    <property type="protein sequence ID" value="KAF3322344.1"/>
    <property type="molecule type" value="Genomic_DNA"/>
</dbReference>
<name>A0A833QGK0_9POAL</name>
<feature type="transmembrane region" description="Helical" evidence="9">
    <location>
        <begin position="20"/>
        <end position="37"/>
    </location>
</feature>
<keyword evidence="5 9" id="KW-1133">Transmembrane helix</keyword>
<proteinExistence type="inferred from homology"/>
<evidence type="ECO:0000256" key="3">
    <source>
        <dbReference type="ARBA" id="ARBA00022692"/>
    </source>
</evidence>
<dbReference type="Pfam" id="PF00230">
    <property type="entry name" value="MIP"/>
    <property type="match status" value="1"/>
</dbReference>
<sequence>MRPTWFAVGRREEALQTNTIRAAASELVATALYVFAAEGSTLALGKLYGSTSNIGGLLAVALANTFAYCAALAVSTSLSNGYANPAITFGTLLSGRISLIRALFYWSAQLLGSIGASLVLRVTTGGMRPWGLSLAVGFNEWSALLLETVTTFGLMYTIYATSIDPRRGNIAAIAPLTAGFFVGASTLAGGPFDGAAMNPARVFGPALVGWRWSSHWVYWIGPFLGSGVAGLIYEFLMIPAELSQSTST</sequence>
<evidence type="ECO:0000313" key="10">
    <source>
        <dbReference type="EMBL" id="KAF3322344.1"/>
    </source>
</evidence>
<dbReference type="InterPro" id="IPR034294">
    <property type="entry name" value="Aquaporin_transptr"/>
</dbReference>
<reference evidence="10" key="1">
    <citation type="submission" date="2020-01" db="EMBL/GenBank/DDBJ databases">
        <title>Genome sequence of Kobresia littledalei, the first chromosome-level genome in the family Cyperaceae.</title>
        <authorList>
            <person name="Qu G."/>
        </authorList>
    </citation>
    <scope>NUCLEOTIDE SEQUENCE</scope>
    <source>
        <strain evidence="10">C.B.Clarke</strain>
        <tissue evidence="10">Leaf</tissue>
    </source>
</reference>
<organism evidence="10 11">
    <name type="scientific">Carex littledalei</name>
    <dbReference type="NCBI Taxonomy" id="544730"/>
    <lineage>
        <taxon>Eukaryota</taxon>
        <taxon>Viridiplantae</taxon>
        <taxon>Streptophyta</taxon>
        <taxon>Embryophyta</taxon>
        <taxon>Tracheophyta</taxon>
        <taxon>Spermatophyta</taxon>
        <taxon>Magnoliopsida</taxon>
        <taxon>Liliopsida</taxon>
        <taxon>Poales</taxon>
        <taxon>Cyperaceae</taxon>
        <taxon>Cyperoideae</taxon>
        <taxon>Cariceae</taxon>
        <taxon>Carex</taxon>
        <taxon>Carex subgen. Euthyceras</taxon>
    </lineage>
</organism>
<protein>
    <submittedName>
        <fullName evidence="10">Aquaporin TIP3-1-like protein</fullName>
    </submittedName>
</protein>
<dbReference type="OrthoDB" id="3222at2759"/>
<dbReference type="PRINTS" id="PR00783">
    <property type="entry name" value="MINTRINSICP"/>
</dbReference>
<comment type="similarity">
    <text evidence="7">Belongs to the MIP/aquaporin (TC 1.A.8) family. TIP (TC 1.A.8.10) subfamily.</text>
</comment>
<feature type="transmembrane region" description="Helical" evidence="9">
    <location>
        <begin position="141"/>
        <end position="159"/>
    </location>
</feature>
<evidence type="ECO:0000256" key="9">
    <source>
        <dbReference type="SAM" id="Phobius"/>
    </source>
</evidence>
<feature type="transmembrane region" description="Helical" evidence="9">
    <location>
        <begin position="171"/>
        <end position="192"/>
    </location>
</feature>
<feature type="transmembrane region" description="Helical" evidence="9">
    <location>
        <begin position="99"/>
        <end position="121"/>
    </location>
</feature>